<feature type="chain" id="PRO_5046682271" evidence="1">
    <location>
        <begin position="21"/>
        <end position="391"/>
    </location>
</feature>
<dbReference type="InterPro" id="IPR050789">
    <property type="entry name" value="Diverse_Enzym_Activities"/>
</dbReference>
<proteinExistence type="predicted"/>
<dbReference type="InterPro" id="IPR001466">
    <property type="entry name" value="Beta-lactam-related"/>
</dbReference>
<name>A0ABY4GF65_9BACT</name>
<accession>A0ABY4GF65</accession>
<dbReference type="Pfam" id="PF00144">
    <property type="entry name" value="Beta-lactamase"/>
    <property type="match status" value="1"/>
</dbReference>
<evidence type="ECO:0000313" key="4">
    <source>
        <dbReference type="Proteomes" id="UP000830401"/>
    </source>
</evidence>
<keyword evidence="3" id="KW-0614">Plasmid</keyword>
<evidence type="ECO:0000313" key="3">
    <source>
        <dbReference type="EMBL" id="UOQ68994.1"/>
    </source>
</evidence>
<dbReference type="Gene3D" id="3.40.710.10">
    <property type="entry name" value="DD-peptidase/beta-lactamase superfamily"/>
    <property type="match status" value="1"/>
</dbReference>
<dbReference type="PANTHER" id="PTHR43283">
    <property type="entry name" value="BETA-LACTAMASE-RELATED"/>
    <property type="match status" value="1"/>
</dbReference>
<dbReference type="RefSeq" id="WP_245126737.1">
    <property type="nucleotide sequence ID" value="NZ_CP095064.1"/>
</dbReference>
<geneLocation type="plasmid" evidence="3 4">
    <name>unnamed3</name>
</geneLocation>
<dbReference type="Proteomes" id="UP000830401">
    <property type="component" value="Plasmid unnamed3"/>
</dbReference>
<evidence type="ECO:0000256" key="1">
    <source>
        <dbReference type="SAM" id="SignalP"/>
    </source>
</evidence>
<dbReference type="InterPro" id="IPR012338">
    <property type="entry name" value="Beta-lactam/transpept-like"/>
</dbReference>
<dbReference type="SUPFAM" id="SSF56601">
    <property type="entry name" value="beta-lactamase/transpeptidase-like"/>
    <property type="match status" value="1"/>
</dbReference>
<sequence>MKRFLLPLVFTLGLGACADADLTGPSATCTAPGTLNPMHSKAAALSAILQHYTTAGLPGCAVAVYSPTEGYWAGAAGFAKLEDQTPMQICHLQYGQSVAKTYLAVAVLKLYEAGRLPLDAPITDYLTASVSKQLPSADQITVRMLLNHTSGLPDYTIDPTYTAYLLQHPRSPLTTADYLGYLTAKKLDFKPGSKFTYSNTNYMVLALVADFITGDHARYLQETIFTPLGLRNTFYHNSPTYLQQPDVVNCYLERFGNGRVENVSQMQQISVGSMVGDDGLVASPLDFVTFLRALFEDRLLQPATRQQMMTWVNDHKTNKPTYGLGLYRVEHQGKVAYGHGGGGIGAGCALYYLPEQQIYFFLGVNLGTLTEGKLVSKAGELRKALLDELVK</sequence>
<keyword evidence="4" id="KW-1185">Reference proteome</keyword>
<evidence type="ECO:0000259" key="2">
    <source>
        <dbReference type="Pfam" id="PF00144"/>
    </source>
</evidence>
<reference evidence="3" key="1">
    <citation type="submission" date="2022-04" db="EMBL/GenBank/DDBJ databases">
        <title>Hymenobacter sp. isolated from the air.</title>
        <authorList>
            <person name="Won M."/>
            <person name="Lee C.-M."/>
            <person name="Woen H.-Y."/>
            <person name="Kwon S.-W."/>
        </authorList>
    </citation>
    <scope>NUCLEOTIDE SEQUENCE</scope>
    <source>
        <strain evidence="3">5420S-77</strain>
        <plasmid evidence="3">unnamed3</plasmid>
    </source>
</reference>
<protein>
    <submittedName>
        <fullName evidence="3">Beta-lactamase family protein</fullName>
    </submittedName>
</protein>
<feature type="signal peptide" evidence="1">
    <location>
        <begin position="1"/>
        <end position="20"/>
    </location>
</feature>
<dbReference type="PROSITE" id="PS51257">
    <property type="entry name" value="PROKAR_LIPOPROTEIN"/>
    <property type="match status" value="1"/>
</dbReference>
<organism evidence="3 4">
    <name type="scientific">Hymenobacter volaticus</name>
    <dbReference type="NCBI Taxonomy" id="2932254"/>
    <lineage>
        <taxon>Bacteria</taxon>
        <taxon>Pseudomonadati</taxon>
        <taxon>Bacteroidota</taxon>
        <taxon>Cytophagia</taxon>
        <taxon>Cytophagales</taxon>
        <taxon>Hymenobacteraceae</taxon>
        <taxon>Hymenobacter</taxon>
    </lineage>
</organism>
<dbReference type="EMBL" id="CP095064">
    <property type="protein sequence ID" value="UOQ68994.1"/>
    <property type="molecule type" value="Genomic_DNA"/>
</dbReference>
<gene>
    <name evidence="3" type="ORF">MUN86_26170</name>
</gene>
<feature type="domain" description="Beta-lactamase-related" evidence="2">
    <location>
        <begin position="48"/>
        <end position="366"/>
    </location>
</feature>
<keyword evidence="1" id="KW-0732">Signal</keyword>